<keyword evidence="2" id="KW-0547">Nucleotide-binding</keyword>
<gene>
    <name evidence="2" type="primary">anmK</name>
    <name evidence="4" type="ORF">KME15_03420</name>
</gene>
<organism evidence="4 5">
    <name type="scientific">Drouetiella hepatica Uher 2000/2452</name>
    <dbReference type="NCBI Taxonomy" id="904376"/>
    <lineage>
        <taxon>Bacteria</taxon>
        <taxon>Bacillati</taxon>
        <taxon>Cyanobacteriota</taxon>
        <taxon>Cyanophyceae</taxon>
        <taxon>Oculatellales</taxon>
        <taxon>Oculatellaceae</taxon>
        <taxon>Drouetiella</taxon>
    </lineage>
</organism>
<evidence type="ECO:0000256" key="3">
    <source>
        <dbReference type="SAM" id="MobiDB-lite"/>
    </source>
</evidence>
<keyword evidence="2 4" id="KW-0808">Transferase</keyword>
<dbReference type="CDD" id="cd24050">
    <property type="entry name" value="ASKHA_NBD_ANMK"/>
    <property type="match status" value="1"/>
</dbReference>
<dbReference type="HAMAP" id="MF_01270">
    <property type="entry name" value="AnhMurNAc_kinase"/>
    <property type="match status" value="1"/>
</dbReference>
<dbReference type="GO" id="GO:0009254">
    <property type="term" value="P:peptidoglycan turnover"/>
    <property type="evidence" value="ECO:0007669"/>
    <property type="project" value="UniProtKB-UniRule"/>
</dbReference>
<dbReference type="SUPFAM" id="SSF53067">
    <property type="entry name" value="Actin-like ATPase domain"/>
    <property type="match status" value="1"/>
</dbReference>
<dbReference type="PANTHER" id="PTHR30605">
    <property type="entry name" value="ANHYDRO-N-ACETYLMURAMIC ACID KINASE"/>
    <property type="match status" value="1"/>
</dbReference>
<dbReference type="InterPro" id="IPR005338">
    <property type="entry name" value="Anhydro_N_Ac-Mur_kinase"/>
</dbReference>
<dbReference type="GO" id="GO:0016301">
    <property type="term" value="F:kinase activity"/>
    <property type="evidence" value="ECO:0007669"/>
    <property type="project" value="UniProtKB-KW"/>
</dbReference>
<dbReference type="Pfam" id="PF03702">
    <property type="entry name" value="AnmK"/>
    <property type="match status" value="2"/>
</dbReference>
<dbReference type="GO" id="GO:0005524">
    <property type="term" value="F:ATP binding"/>
    <property type="evidence" value="ECO:0007669"/>
    <property type="project" value="UniProtKB-UniRule"/>
</dbReference>
<reference evidence="4" key="2">
    <citation type="journal article" date="2022" name="Microbiol. Resour. Announc.">
        <title>Metagenome Sequencing to Explore Phylogenomics of Terrestrial Cyanobacteria.</title>
        <authorList>
            <person name="Ward R.D."/>
            <person name="Stajich J.E."/>
            <person name="Johansen J.R."/>
            <person name="Huntemann M."/>
            <person name="Clum A."/>
            <person name="Foster B."/>
            <person name="Foster B."/>
            <person name="Roux S."/>
            <person name="Palaniappan K."/>
            <person name="Varghese N."/>
            <person name="Mukherjee S."/>
            <person name="Reddy T.B.K."/>
            <person name="Daum C."/>
            <person name="Copeland A."/>
            <person name="Chen I.A."/>
            <person name="Ivanova N.N."/>
            <person name="Kyrpides N.C."/>
            <person name="Shapiro N."/>
            <person name="Eloe-Fadrosh E.A."/>
            <person name="Pietrasiak N."/>
        </authorList>
    </citation>
    <scope>NUCLEOTIDE SEQUENCE</scope>
    <source>
        <strain evidence="4">UHER 2000/2452</strain>
    </source>
</reference>
<dbReference type="InterPro" id="IPR043129">
    <property type="entry name" value="ATPase_NBD"/>
</dbReference>
<dbReference type="Proteomes" id="UP000757435">
    <property type="component" value="Unassembled WGS sequence"/>
</dbReference>
<evidence type="ECO:0000313" key="5">
    <source>
        <dbReference type="Proteomes" id="UP000757435"/>
    </source>
</evidence>
<dbReference type="GO" id="GO:0006040">
    <property type="term" value="P:amino sugar metabolic process"/>
    <property type="evidence" value="ECO:0007669"/>
    <property type="project" value="InterPro"/>
</dbReference>
<feature type="region of interest" description="Disordered" evidence="3">
    <location>
        <begin position="98"/>
        <end position="128"/>
    </location>
</feature>
<evidence type="ECO:0000256" key="1">
    <source>
        <dbReference type="ARBA" id="ARBA00022777"/>
    </source>
</evidence>
<comment type="pathway">
    <text evidence="2">Cell wall biogenesis; peptidoglycan recycling.</text>
</comment>
<dbReference type="AlphaFoldDB" id="A0A951UMH2"/>
<dbReference type="NCBIfam" id="NF007143">
    <property type="entry name" value="PRK09585.2-2"/>
    <property type="match status" value="1"/>
</dbReference>
<comment type="pathway">
    <text evidence="2">Amino-sugar metabolism; 1,6-anhydro-N-acetylmuramate degradation.</text>
</comment>
<comment type="catalytic activity">
    <reaction evidence="2">
        <text>1,6-anhydro-N-acetyl-beta-muramate + ATP + H2O = N-acetyl-D-muramate 6-phosphate + ADP + H(+)</text>
        <dbReference type="Rhea" id="RHEA:24952"/>
        <dbReference type="ChEBI" id="CHEBI:15377"/>
        <dbReference type="ChEBI" id="CHEBI:15378"/>
        <dbReference type="ChEBI" id="CHEBI:30616"/>
        <dbReference type="ChEBI" id="CHEBI:58690"/>
        <dbReference type="ChEBI" id="CHEBI:58722"/>
        <dbReference type="ChEBI" id="CHEBI:456216"/>
        <dbReference type="EC" id="2.7.1.170"/>
    </reaction>
</comment>
<evidence type="ECO:0000256" key="2">
    <source>
        <dbReference type="HAMAP-Rule" id="MF_01270"/>
    </source>
</evidence>
<dbReference type="Gene3D" id="3.30.420.40">
    <property type="match status" value="2"/>
</dbReference>
<proteinExistence type="inferred from homology"/>
<name>A0A951UMH2_9CYAN</name>
<protein>
    <recommendedName>
        <fullName evidence="2">Anhydro-N-acetylmuramic acid kinase</fullName>
        <ecNumber evidence="2">2.7.1.170</ecNumber>
    </recommendedName>
    <alternativeName>
        <fullName evidence="2">AnhMurNAc kinase</fullName>
    </alternativeName>
</protein>
<sequence length="406" mass="43223">MKQYVVGLISGTSVDGIDAALVEIAGSHLDLKVDLLAGETYPYPESLRSQIHSVCGGAALTMADFAQLDEMIAQEFARAAIAIQQNHPAAELIGSHGQTVFHRPPSHRSLSQRSPSHRSPREGNDPGLGCSPSLGYSLQLGRGALIAHLTGITTISNFRAADIAAGGQGAPLVSPVDVCLLSHPAYHRCVQNIGGIGNVTFLPAIAPNRNQIQPILGWDTGPGNALLDLAVQRLSQGRLTFDQNGNWAAQGTPCQALVQQWLQQDFFGQHPPKSTGRELFGEAYLASCLADAAPHHLAPQDILATLTELTAASIAHSYQTFLPQMPDQVLLCGGGSHNLYLKQRIQANLEQTVVLTTNEAGLNSDFKEAIAFAVLAYWRNRGIPGNLPEVTGAQQSVLLGDIHLVS</sequence>
<reference evidence="4" key="1">
    <citation type="submission" date="2021-05" db="EMBL/GenBank/DDBJ databases">
        <authorList>
            <person name="Pietrasiak N."/>
            <person name="Ward R."/>
            <person name="Stajich J.E."/>
            <person name="Kurbessoian T."/>
        </authorList>
    </citation>
    <scope>NUCLEOTIDE SEQUENCE</scope>
    <source>
        <strain evidence="4">UHER 2000/2452</strain>
    </source>
</reference>
<comment type="function">
    <text evidence="2">Catalyzes the specific phosphorylation of 1,6-anhydro-N-acetylmuramic acid (anhMurNAc) with the simultaneous cleavage of the 1,6-anhydro ring, generating MurNAc-6-P. Is required for the utilization of anhMurNAc either imported from the medium or derived from its own cell wall murein, and thus plays a role in cell wall recycling.</text>
</comment>
<keyword evidence="1 2" id="KW-0418">Kinase</keyword>
<dbReference type="EMBL" id="JAHHHD010000002">
    <property type="protein sequence ID" value="MBW4657698.1"/>
    <property type="molecule type" value="Genomic_DNA"/>
</dbReference>
<accession>A0A951UMH2</accession>
<keyword evidence="2" id="KW-0067">ATP-binding</keyword>
<dbReference type="GO" id="GO:0016773">
    <property type="term" value="F:phosphotransferase activity, alcohol group as acceptor"/>
    <property type="evidence" value="ECO:0007669"/>
    <property type="project" value="UniProtKB-UniRule"/>
</dbReference>
<comment type="caution">
    <text evidence="4">The sequence shown here is derived from an EMBL/GenBank/DDBJ whole genome shotgun (WGS) entry which is preliminary data.</text>
</comment>
<feature type="binding site" evidence="2">
    <location>
        <begin position="11"/>
        <end position="18"/>
    </location>
    <ligand>
        <name>ATP</name>
        <dbReference type="ChEBI" id="CHEBI:30616"/>
    </ligand>
</feature>
<comment type="similarity">
    <text evidence="2">Belongs to the anhydro-N-acetylmuramic acid kinase family.</text>
</comment>
<dbReference type="PANTHER" id="PTHR30605:SF0">
    <property type="entry name" value="ANHYDRO-N-ACETYLMURAMIC ACID KINASE"/>
    <property type="match status" value="1"/>
</dbReference>
<keyword evidence="2" id="KW-0119">Carbohydrate metabolism</keyword>
<evidence type="ECO:0000313" key="4">
    <source>
        <dbReference type="EMBL" id="MBW4657698.1"/>
    </source>
</evidence>
<dbReference type="EC" id="2.7.1.170" evidence="2"/>
<dbReference type="NCBIfam" id="NF007148">
    <property type="entry name" value="PRK09585.3-2"/>
    <property type="match status" value="1"/>
</dbReference>
<dbReference type="GO" id="GO:0097175">
    <property type="term" value="P:1,6-anhydro-N-acetyl-beta-muramic acid catabolic process"/>
    <property type="evidence" value="ECO:0007669"/>
    <property type="project" value="UniProtKB-UniRule"/>
</dbReference>